<proteinExistence type="predicted"/>
<dbReference type="EMBL" id="LZIN01000081">
    <property type="protein sequence ID" value="OBG02330.1"/>
    <property type="molecule type" value="Genomic_DNA"/>
</dbReference>
<sequence length="221" mass="23792">MQEAAFHRLGRPRGARSNVTRERIVIAASGVFGEFGYHATTFQAVAARAHLTRPAINHYFASKQLLYQAVLTRIESILEHAVALARTETGLIARLASVIYAFAQLGEEDRTAASFAVTAVLDAQRDPELRLLVGDLQGPTREFLTETLTEAITSGELVTAATVADLTETLLAVLWGIGFYIAALGDHDESAAVIACTQALLGNRLWQLHLPRPPTSAGSGE</sequence>
<feature type="DNA-binding region" description="H-T-H motif" evidence="5">
    <location>
        <begin position="41"/>
        <end position="60"/>
    </location>
</feature>
<protein>
    <submittedName>
        <fullName evidence="7">TetR family transcriptional regulator</fullName>
    </submittedName>
</protein>
<dbReference type="Gene3D" id="1.10.357.10">
    <property type="entry name" value="Tetracycline Repressor, domain 2"/>
    <property type="match status" value="1"/>
</dbReference>
<dbReference type="InterPro" id="IPR050109">
    <property type="entry name" value="HTH-type_TetR-like_transc_reg"/>
</dbReference>
<evidence type="ECO:0000313" key="7">
    <source>
        <dbReference type="EMBL" id="OBG02330.1"/>
    </source>
</evidence>
<evidence type="ECO:0000256" key="2">
    <source>
        <dbReference type="ARBA" id="ARBA00023015"/>
    </source>
</evidence>
<organism evidence="7 8">
    <name type="scientific">Mycolicibacter sinensis (strain JDM601)</name>
    <name type="common">Mycobacterium sinense</name>
    <dbReference type="NCBI Taxonomy" id="875328"/>
    <lineage>
        <taxon>Bacteria</taxon>
        <taxon>Bacillati</taxon>
        <taxon>Actinomycetota</taxon>
        <taxon>Actinomycetes</taxon>
        <taxon>Mycobacteriales</taxon>
        <taxon>Mycobacteriaceae</taxon>
        <taxon>Mycolicibacter</taxon>
    </lineage>
</organism>
<dbReference type="InterPro" id="IPR039538">
    <property type="entry name" value="BetI_C"/>
</dbReference>
<evidence type="ECO:0000256" key="5">
    <source>
        <dbReference type="PROSITE-ProRule" id="PRU00335"/>
    </source>
</evidence>
<reference evidence="8" key="1">
    <citation type="submission" date="2016-06" db="EMBL/GenBank/DDBJ databases">
        <authorList>
            <person name="Sutton G."/>
            <person name="Brinkac L."/>
            <person name="Sanka R."/>
            <person name="Adams M."/>
            <person name="Lau E."/>
            <person name="Mehaffy C."/>
            <person name="Tameris M."/>
            <person name="Hatherill M."/>
            <person name="Hanekom W."/>
            <person name="Mahomed H."/>
            <person name="Mcshane H."/>
        </authorList>
    </citation>
    <scope>NUCLEOTIDE SEQUENCE [LARGE SCALE GENOMIC DNA]</scope>
    <source>
        <strain evidence="8">852014-51077_SCH5608930-a</strain>
    </source>
</reference>
<keyword evidence="4" id="KW-0804">Transcription</keyword>
<evidence type="ECO:0000256" key="1">
    <source>
        <dbReference type="ARBA" id="ARBA00022491"/>
    </source>
</evidence>
<feature type="domain" description="HTH tetR-type" evidence="6">
    <location>
        <begin position="18"/>
        <end position="78"/>
    </location>
</feature>
<evidence type="ECO:0000313" key="8">
    <source>
        <dbReference type="Proteomes" id="UP000093985"/>
    </source>
</evidence>
<dbReference type="GO" id="GO:0000976">
    <property type="term" value="F:transcription cis-regulatory region binding"/>
    <property type="evidence" value="ECO:0007669"/>
    <property type="project" value="TreeGrafter"/>
</dbReference>
<dbReference type="InterPro" id="IPR009057">
    <property type="entry name" value="Homeodomain-like_sf"/>
</dbReference>
<evidence type="ECO:0000259" key="6">
    <source>
        <dbReference type="PROSITE" id="PS50977"/>
    </source>
</evidence>
<dbReference type="PANTHER" id="PTHR30055">
    <property type="entry name" value="HTH-TYPE TRANSCRIPTIONAL REGULATOR RUTR"/>
    <property type="match status" value="1"/>
</dbReference>
<dbReference type="RefSeq" id="WP_064856358.1">
    <property type="nucleotide sequence ID" value="NZ_LZIM01000031.1"/>
</dbReference>
<evidence type="ECO:0000256" key="3">
    <source>
        <dbReference type="ARBA" id="ARBA00023125"/>
    </source>
</evidence>
<dbReference type="OrthoDB" id="5179150at2"/>
<dbReference type="PRINTS" id="PR00455">
    <property type="entry name" value="HTHTETR"/>
</dbReference>
<dbReference type="Pfam" id="PF13977">
    <property type="entry name" value="TetR_C_6"/>
    <property type="match status" value="1"/>
</dbReference>
<dbReference type="GO" id="GO:0003700">
    <property type="term" value="F:DNA-binding transcription factor activity"/>
    <property type="evidence" value="ECO:0007669"/>
    <property type="project" value="TreeGrafter"/>
</dbReference>
<dbReference type="Proteomes" id="UP000093985">
    <property type="component" value="Unassembled WGS sequence"/>
</dbReference>
<name>A0A1A2ENK0_MYCSD</name>
<dbReference type="PANTHER" id="PTHR30055:SF226">
    <property type="entry name" value="HTH-TYPE TRANSCRIPTIONAL REGULATOR PKSA"/>
    <property type="match status" value="1"/>
</dbReference>
<evidence type="ECO:0000256" key="4">
    <source>
        <dbReference type="ARBA" id="ARBA00023163"/>
    </source>
</evidence>
<dbReference type="AlphaFoldDB" id="A0A1A2ENK0"/>
<comment type="caution">
    <text evidence="7">The sequence shown here is derived from an EMBL/GenBank/DDBJ whole genome shotgun (WGS) entry which is preliminary data.</text>
</comment>
<dbReference type="PROSITE" id="PS50977">
    <property type="entry name" value="HTH_TETR_2"/>
    <property type="match status" value="1"/>
</dbReference>
<dbReference type="SUPFAM" id="SSF46689">
    <property type="entry name" value="Homeodomain-like"/>
    <property type="match status" value="1"/>
</dbReference>
<keyword evidence="2" id="KW-0805">Transcription regulation</keyword>
<dbReference type="SUPFAM" id="SSF48498">
    <property type="entry name" value="Tetracyclin repressor-like, C-terminal domain"/>
    <property type="match status" value="1"/>
</dbReference>
<dbReference type="InterPro" id="IPR001647">
    <property type="entry name" value="HTH_TetR"/>
</dbReference>
<dbReference type="InterPro" id="IPR036271">
    <property type="entry name" value="Tet_transcr_reg_TetR-rel_C_sf"/>
</dbReference>
<keyword evidence="3 5" id="KW-0238">DNA-binding</keyword>
<gene>
    <name evidence="7" type="ORF">A5771_15345</name>
</gene>
<keyword evidence="1" id="KW-0678">Repressor</keyword>
<dbReference type="Pfam" id="PF00440">
    <property type="entry name" value="TetR_N"/>
    <property type="match status" value="1"/>
</dbReference>
<accession>A0A1A2ENK0</accession>